<gene>
    <name evidence="1" type="ORF">HNAJ_LOCUS4804</name>
</gene>
<evidence type="ECO:0000313" key="2">
    <source>
        <dbReference type="Proteomes" id="UP000278807"/>
    </source>
</evidence>
<evidence type="ECO:0000313" key="1">
    <source>
        <dbReference type="EMBL" id="VDO00664.1"/>
    </source>
</evidence>
<reference evidence="1 2" key="2">
    <citation type="submission" date="2018-11" db="EMBL/GenBank/DDBJ databases">
        <authorList>
            <consortium name="Pathogen Informatics"/>
        </authorList>
    </citation>
    <scope>NUCLEOTIDE SEQUENCE [LARGE SCALE GENOMIC DNA]</scope>
</reference>
<accession>A0A0R3TCL7</accession>
<keyword evidence="2" id="KW-1185">Reference proteome</keyword>
<sequence>MLNSKHQGTSVNKCSVRDEVEKCWYAEASLKMRENAMILEPCFSRTLPGWKPRRLGGGLGGFKESGQLRFGGITRPSRCYLMELPLNAHQFTLQCAITDHRVWRGAGEFCTFYTPIQCEYNEAFL</sequence>
<proteinExistence type="predicted"/>
<organism evidence="3">
    <name type="scientific">Rodentolepis nana</name>
    <name type="common">Dwarf tapeworm</name>
    <name type="synonym">Hymenolepis nana</name>
    <dbReference type="NCBI Taxonomy" id="102285"/>
    <lineage>
        <taxon>Eukaryota</taxon>
        <taxon>Metazoa</taxon>
        <taxon>Spiralia</taxon>
        <taxon>Lophotrochozoa</taxon>
        <taxon>Platyhelminthes</taxon>
        <taxon>Cestoda</taxon>
        <taxon>Eucestoda</taxon>
        <taxon>Cyclophyllidea</taxon>
        <taxon>Hymenolepididae</taxon>
        <taxon>Rodentolepis</taxon>
    </lineage>
</organism>
<dbReference type="EMBL" id="UZAE01003662">
    <property type="protein sequence ID" value="VDO00664.1"/>
    <property type="molecule type" value="Genomic_DNA"/>
</dbReference>
<dbReference type="AlphaFoldDB" id="A0A0R3TCL7"/>
<name>A0A0R3TCL7_RODNA</name>
<dbReference type="Proteomes" id="UP000278807">
    <property type="component" value="Unassembled WGS sequence"/>
</dbReference>
<dbReference type="WBParaSite" id="HNAJ_0000480601-mRNA-1">
    <property type="protein sequence ID" value="HNAJ_0000480601-mRNA-1"/>
    <property type="gene ID" value="HNAJ_0000480601"/>
</dbReference>
<evidence type="ECO:0000313" key="3">
    <source>
        <dbReference type="WBParaSite" id="HNAJ_0000480601-mRNA-1"/>
    </source>
</evidence>
<dbReference type="STRING" id="102285.A0A0R3TCL7"/>
<dbReference type="OrthoDB" id="6159137at2759"/>
<protein>
    <submittedName>
        <fullName evidence="3">DUF3707 domain-containing protein</fullName>
    </submittedName>
</protein>
<reference evidence="3" key="1">
    <citation type="submission" date="2017-02" db="UniProtKB">
        <authorList>
            <consortium name="WormBaseParasite"/>
        </authorList>
    </citation>
    <scope>IDENTIFICATION</scope>
</reference>